<keyword evidence="2" id="KW-0680">Restriction system</keyword>
<accession>A0ABU9TYY7</accession>
<dbReference type="InterPro" id="IPR000055">
    <property type="entry name" value="Restrct_endonuc_typeI_TRD"/>
</dbReference>
<name>A0ABU9TYY7_9GAMM</name>
<comment type="similarity">
    <text evidence="1">Belongs to the type-I restriction system S methylase family.</text>
</comment>
<dbReference type="InterPro" id="IPR052021">
    <property type="entry name" value="Type-I_RS_S_subunit"/>
</dbReference>
<gene>
    <name evidence="5" type="ORF">WNY63_01590</name>
</gene>
<keyword evidence="5" id="KW-0255">Endonuclease</keyword>
<keyword evidence="3" id="KW-0238">DNA-binding</keyword>
<evidence type="ECO:0000313" key="5">
    <source>
        <dbReference type="EMBL" id="MEM5549426.1"/>
    </source>
</evidence>
<organism evidence="5 6">
    <name type="scientific">Pseudoalteromonas neustonica</name>
    <dbReference type="NCBI Taxonomy" id="1840331"/>
    <lineage>
        <taxon>Bacteria</taxon>
        <taxon>Pseudomonadati</taxon>
        <taxon>Pseudomonadota</taxon>
        <taxon>Gammaproteobacteria</taxon>
        <taxon>Alteromonadales</taxon>
        <taxon>Pseudoalteromonadaceae</taxon>
        <taxon>Pseudoalteromonas</taxon>
    </lineage>
</organism>
<evidence type="ECO:0000313" key="6">
    <source>
        <dbReference type="Proteomes" id="UP001388366"/>
    </source>
</evidence>
<keyword evidence="6" id="KW-1185">Reference proteome</keyword>
<dbReference type="SUPFAM" id="SSF116734">
    <property type="entry name" value="DNA methylase specificity domain"/>
    <property type="match status" value="2"/>
</dbReference>
<dbReference type="Pfam" id="PF01420">
    <property type="entry name" value="Methylase_S"/>
    <property type="match status" value="2"/>
</dbReference>
<comment type="caution">
    <text evidence="5">The sequence shown here is derived from an EMBL/GenBank/DDBJ whole genome shotgun (WGS) entry which is preliminary data.</text>
</comment>
<sequence length="528" mass="58548">MRNKWKTTTLGEIALDKDGAVDGPFGSNLPASCYVDDGIPVIRGSNLSKGLDEFKDEGFVFVSDEIANKLSRSKCIAGDIIFTKKGTLGQTGIVRAEHKYPVYLLSSNQMRLRVDATKAIPEYVYYWVSSKRSITKLLKDSECTGVPKINLAYLKSFPIDLPCVNEQQKIIDILNSINSKIELNKKTNQTLEQMAQALFKSWFVDFDPVFDNFLASVDFNLDNLETSLPDELKQKAQRRLAALNSLENATQCKASLSALAHELQALTPTKAPTQSAVQVSEKAAKTPVKANFNANPKILAQHANTHAHFPNEFVHNEQLGWIPKGWEVLPLESLIILIGGGTPKTSVEEYWNGDIPWFSVVDAPQDSDVFVVDTEKHVTQLGVDKSSTKILRVGTTIISARGTVGKCAFVGTPMAMNQSCYGINGINNISDEFIYYLTRHQVSDLQKRGHGSVFNTITRETFKSILLPFSGDKLTKEFGKAVTSLFDKILMNNRQNAELIKLRDTLLPKLISGELQIPDVVTDEEVVD</sequence>
<dbReference type="PANTHER" id="PTHR30408">
    <property type="entry name" value="TYPE-1 RESTRICTION ENZYME ECOKI SPECIFICITY PROTEIN"/>
    <property type="match status" value="1"/>
</dbReference>
<dbReference type="GO" id="GO:0004519">
    <property type="term" value="F:endonuclease activity"/>
    <property type="evidence" value="ECO:0007669"/>
    <property type="project" value="UniProtKB-KW"/>
</dbReference>
<feature type="domain" description="Type I restriction modification DNA specificity" evidence="4">
    <location>
        <begin position="38"/>
        <end position="193"/>
    </location>
</feature>
<dbReference type="EC" id="3.1.21.-" evidence="5"/>
<evidence type="ECO:0000259" key="4">
    <source>
        <dbReference type="Pfam" id="PF01420"/>
    </source>
</evidence>
<evidence type="ECO:0000256" key="1">
    <source>
        <dbReference type="ARBA" id="ARBA00010923"/>
    </source>
</evidence>
<reference evidence="5 6" key="1">
    <citation type="submission" date="2024-03" db="EMBL/GenBank/DDBJ databases">
        <title>Community enrichment and isolation of bacterial strains for fucoidan degradation.</title>
        <authorList>
            <person name="Sichert A."/>
        </authorList>
    </citation>
    <scope>NUCLEOTIDE SEQUENCE [LARGE SCALE GENOMIC DNA]</scope>
    <source>
        <strain evidence="5 6">AS81</strain>
    </source>
</reference>
<dbReference type="GO" id="GO:0016787">
    <property type="term" value="F:hydrolase activity"/>
    <property type="evidence" value="ECO:0007669"/>
    <property type="project" value="UniProtKB-KW"/>
</dbReference>
<dbReference type="PANTHER" id="PTHR30408:SF12">
    <property type="entry name" value="TYPE I RESTRICTION ENZYME MJAVIII SPECIFICITY SUBUNIT"/>
    <property type="match status" value="1"/>
</dbReference>
<dbReference type="CDD" id="cd17243">
    <property type="entry name" value="RMtype1_S_AchA6I-TRD2-CR2_like"/>
    <property type="match status" value="1"/>
</dbReference>
<protein>
    <submittedName>
        <fullName evidence="5">Restriction endonuclease subunit S</fullName>
        <ecNumber evidence="5">3.1.21.-</ecNumber>
    </submittedName>
</protein>
<dbReference type="EMBL" id="JBBMQU010000002">
    <property type="protein sequence ID" value="MEM5549426.1"/>
    <property type="molecule type" value="Genomic_DNA"/>
</dbReference>
<keyword evidence="5" id="KW-0378">Hydrolase</keyword>
<dbReference type="RefSeq" id="WP_342883152.1">
    <property type="nucleotide sequence ID" value="NZ_JBBMQU010000002.1"/>
</dbReference>
<dbReference type="Gene3D" id="3.90.220.20">
    <property type="entry name" value="DNA methylase specificity domains"/>
    <property type="match status" value="2"/>
</dbReference>
<proteinExistence type="inferred from homology"/>
<evidence type="ECO:0000256" key="2">
    <source>
        <dbReference type="ARBA" id="ARBA00022747"/>
    </source>
</evidence>
<dbReference type="InterPro" id="IPR044946">
    <property type="entry name" value="Restrct_endonuc_typeI_TRD_sf"/>
</dbReference>
<dbReference type="Proteomes" id="UP001388366">
    <property type="component" value="Unassembled WGS sequence"/>
</dbReference>
<keyword evidence="5" id="KW-0540">Nuclease</keyword>
<feature type="domain" description="Type I restriction modification DNA specificity" evidence="4">
    <location>
        <begin position="323"/>
        <end position="499"/>
    </location>
</feature>
<evidence type="ECO:0000256" key="3">
    <source>
        <dbReference type="ARBA" id="ARBA00023125"/>
    </source>
</evidence>